<dbReference type="HOGENOM" id="CLU_1774198_0_0_9"/>
<name>L1QE72_9CLOT</name>
<dbReference type="Proteomes" id="UP000010420">
    <property type="component" value="Unassembled WGS sequence"/>
</dbReference>
<organism evidence="1 2">
    <name type="scientific">Clostridium celatum DSM 1785</name>
    <dbReference type="NCBI Taxonomy" id="545697"/>
    <lineage>
        <taxon>Bacteria</taxon>
        <taxon>Bacillati</taxon>
        <taxon>Bacillota</taxon>
        <taxon>Clostridia</taxon>
        <taxon>Eubacteriales</taxon>
        <taxon>Clostridiaceae</taxon>
        <taxon>Clostridium</taxon>
    </lineage>
</organism>
<keyword evidence="2" id="KW-1185">Reference proteome</keyword>
<dbReference type="OrthoDB" id="1904586at2"/>
<comment type="caution">
    <text evidence="1">The sequence shown here is derived from an EMBL/GenBank/DDBJ whole genome shotgun (WGS) entry which is preliminary data.</text>
</comment>
<dbReference type="EMBL" id="AMEZ01000062">
    <property type="protein sequence ID" value="EKY25985.1"/>
    <property type="molecule type" value="Genomic_DNA"/>
</dbReference>
<dbReference type="PATRIC" id="fig|545697.3.peg.2262"/>
<evidence type="ECO:0000313" key="2">
    <source>
        <dbReference type="Proteomes" id="UP000010420"/>
    </source>
</evidence>
<protein>
    <submittedName>
        <fullName evidence="1">Uncharacterized protein</fullName>
    </submittedName>
</protein>
<proteinExistence type="predicted"/>
<evidence type="ECO:0000313" key="1">
    <source>
        <dbReference type="EMBL" id="EKY25985.1"/>
    </source>
</evidence>
<dbReference type="RefSeq" id="WP_005214064.1">
    <property type="nucleotide sequence ID" value="NZ_KB291653.1"/>
</dbReference>
<sequence length="135" mass="16565">MIRIKIDKNRLGEPIFKIGFKELTDKEYKFLKRALMEAKEISGNFKYEIPLRYFIPILNNLDKENLKLDRHSKLSYLEFSDIYDEKYFYTFQATPKYMKKWREEECPDIFKIEINKDTLQVSKEIIFKKINRQYI</sequence>
<dbReference type="AlphaFoldDB" id="L1QE72"/>
<dbReference type="eggNOG" id="ENOG50326AK">
    <property type="taxonomic scope" value="Bacteria"/>
</dbReference>
<gene>
    <name evidence="1" type="ORF">HMPREF0216_02300</name>
</gene>
<reference evidence="1 2" key="1">
    <citation type="submission" date="2012-05" db="EMBL/GenBank/DDBJ databases">
        <authorList>
            <person name="Weinstock G."/>
            <person name="Sodergren E."/>
            <person name="Lobos E.A."/>
            <person name="Fulton L."/>
            <person name="Fulton R."/>
            <person name="Courtney L."/>
            <person name="Fronick C."/>
            <person name="O'Laughlin M."/>
            <person name="Godfrey J."/>
            <person name="Wilson R.M."/>
            <person name="Miner T."/>
            <person name="Farmer C."/>
            <person name="Delehaunty K."/>
            <person name="Cordes M."/>
            <person name="Minx P."/>
            <person name="Tomlinson C."/>
            <person name="Chen J."/>
            <person name="Wollam A."/>
            <person name="Pepin K.H."/>
            <person name="Bhonagiri V."/>
            <person name="Zhang X."/>
            <person name="Suruliraj S."/>
            <person name="Warren W."/>
            <person name="Mitreva M."/>
            <person name="Mardis E.R."/>
            <person name="Wilson R.K."/>
        </authorList>
    </citation>
    <scope>NUCLEOTIDE SEQUENCE [LARGE SCALE GENOMIC DNA]</scope>
    <source>
        <strain evidence="1 2">DSM 1785</strain>
    </source>
</reference>
<accession>L1QE72</accession>